<dbReference type="Proteomes" id="UP000275408">
    <property type="component" value="Unassembled WGS sequence"/>
</dbReference>
<comment type="caution">
    <text evidence="3">The sequence shown here is derived from an EMBL/GenBank/DDBJ whole genome shotgun (WGS) entry which is preliminary data.</text>
</comment>
<keyword evidence="1" id="KW-1015">Disulfide bond</keyword>
<gene>
    <name evidence="3" type="ORF">pdam_00002901</name>
</gene>
<keyword evidence="1" id="KW-0245">EGF-like domain</keyword>
<sequence>MGEHVKIFINIVLPTDGFSFDSECGNNTLFCGPPGVSVDDMELQFKNLTSPLAVNANQELHMWFGEDLFDCFETDNGGKTCADSLKFSKHLQNVVFIRSLVTDNCHQLDFDLPIFGKALANHVIRTIQVPDVLLLDCVSVNVRAANHSPEKICELNNKDANSHPEDLMLIHQSSFHGTKNACSSNPCLSGVTCQTGFTEKGNRCLCPTGSFCTEVQWIKINTSPVCFGARNNSYGVFKIPSAGRVISFKLVHLFGYVVCGKRSGKSKWGCKFRYPPKLAVFVTDRLQRPILPPDNTVFRRFNGAHNQCANGIYYGLPGFNEDSRELRFNNFSSPMTVTEGQEFQIWYGEDLKDCTEDDNDGQSCVDIYGLYV</sequence>
<evidence type="ECO:0000313" key="4">
    <source>
        <dbReference type="Proteomes" id="UP000275408"/>
    </source>
</evidence>
<dbReference type="AlphaFoldDB" id="A0A3M6U8N7"/>
<feature type="disulfide bond" evidence="1">
    <location>
        <begin position="187"/>
        <end position="204"/>
    </location>
</feature>
<dbReference type="InterPro" id="IPR000742">
    <property type="entry name" value="EGF"/>
</dbReference>
<proteinExistence type="predicted"/>
<evidence type="ECO:0000259" key="2">
    <source>
        <dbReference type="PROSITE" id="PS50026"/>
    </source>
</evidence>
<evidence type="ECO:0000313" key="3">
    <source>
        <dbReference type="EMBL" id="RMX50040.1"/>
    </source>
</evidence>
<protein>
    <recommendedName>
        <fullName evidence="2">EGF-like domain-containing protein</fullName>
    </recommendedName>
</protein>
<keyword evidence="4" id="KW-1185">Reference proteome</keyword>
<name>A0A3M6U8N7_POCDA</name>
<reference evidence="3 4" key="1">
    <citation type="journal article" date="2018" name="Sci. Rep.">
        <title>Comparative analysis of the Pocillopora damicornis genome highlights role of immune system in coral evolution.</title>
        <authorList>
            <person name="Cunning R."/>
            <person name="Bay R.A."/>
            <person name="Gillette P."/>
            <person name="Baker A.C."/>
            <person name="Traylor-Knowles N."/>
        </authorList>
    </citation>
    <scope>NUCLEOTIDE SEQUENCE [LARGE SCALE GENOMIC DNA]</scope>
    <source>
        <strain evidence="3">RSMAS</strain>
        <tissue evidence="3">Whole animal</tissue>
    </source>
</reference>
<feature type="non-terminal residue" evidence="3">
    <location>
        <position position="372"/>
    </location>
</feature>
<dbReference type="OrthoDB" id="5950113at2759"/>
<evidence type="ECO:0000256" key="1">
    <source>
        <dbReference type="PROSITE-ProRule" id="PRU00076"/>
    </source>
</evidence>
<organism evidence="3 4">
    <name type="scientific">Pocillopora damicornis</name>
    <name type="common">Cauliflower coral</name>
    <name type="synonym">Millepora damicornis</name>
    <dbReference type="NCBI Taxonomy" id="46731"/>
    <lineage>
        <taxon>Eukaryota</taxon>
        <taxon>Metazoa</taxon>
        <taxon>Cnidaria</taxon>
        <taxon>Anthozoa</taxon>
        <taxon>Hexacorallia</taxon>
        <taxon>Scleractinia</taxon>
        <taxon>Astrocoeniina</taxon>
        <taxon>Pocilloporidae</taxon>
        <taxon>Pocillopora</taxon>
    </lineage>
</organism>
<comment type="caution">
    <text evidence="1">Lacks conserved residue(s) required for the propagation of feature annotation.</text>
</comment>
<dbReference type="EMBL" id="RCHS01002011">
    <property type="protein sequence ID" value="RMX50040.1"/>
    <property type="molecule type" value="Genomic_DNA"/>
</dbReference>
<feature type="domain" description="EGF-like" evidence="2">
    <location>
        <begin position="178"/>
        <end position="213"/>
    </location>
</feature>
<accession>A0A3M6U8N7</accession>
<dbReference type="PROSITE" id="PS50026">
    <property type="entry name" value="EGF_3"/>
    <property type="match status" value="1"/>
</dbReference>